<dbReference type="RefSeq" id="WP_377020885.1">
    <property type="nucleotide sequence ID" value="NZ_JBHLTS010000004.1"/>
</dbReference>
<dbReference type="InterPro" id="IPR058637">
    <property type="entry name" value="YknX-like_C"/>
</dbReference>
<organism evidence="4 5">
    <name type="scientific">Mucilaginibacter angelicae</name>
    <dbReference type="NCBI Taxonomy" id="869718"/>
    <lineage>
        <taxon>Bacteria</taxon>
        <taxon>Pseudomonadati</taxon>
        <taxon>Bacteroidota</taxon>
        <taxon>Sphingobacteriia</taxon>
        <taxon>Sphingobacteriales</taxon>
        <taxon>Sphingobacteriaceae</taxon>
        <taxon>Mucilaginibacter</taxon>
    </lineage>
</organism>
<dbReference type="InterPro" id="IPR058647">
    <property type="entry name" value="BSH_CzcB-like"/>
</dbReference>
<comment type="similarity">
    <text evidence="1">Belongs to the membrane fusion protein (MFP) (TC 8.A.1) family.</text>
</comment>
<proteinExistence type="inferred from homology"/>
<sequence length="353" mass="38745">MRNFFYYVVVNILILSACTPSQGNLEQDIPVTDQKTDISSKVTTMYLKRKPFNYFIQCAGKIRPLRQQTVSALVGGMVVYDNLHNGHNVSSGQLLMAFESKKLKGQLTIAEQNLFNSKLTYESEILSQEGLLEGKRKGIRDTVLRKLSIASGLLSARNDVEQLKTDLGNTMVKAPFSGKLANVRVKSGEVAKVGQELFTVFTANEMLLEGNILELDFSNVSIGQSATITPVASGKEYKAVVTELNPSVSEDGLITLKIRISHPEGLLPGMNATAVIDVPKSKSLSVPKSAIVNHNDRPVVFTVVNNLAKWNYVVVGRDNGKDVEIVKGLKEGDEIIINKNVQLVDNSPVQRQQ</sequence>
<comment type="caution">
    <text evidence="4">The sequence shown here is derived from an EMBL/GenBank/DDBJ whole genome shotgun (WGS) entry which is preliminary data.</text>
</comment>
<dbReference type="EMBL" id="JBHLTS010000004">
    <property type="protein sequence ID" value="MFC0513012.1"/>
    <property type="molecule type" value="Genomic_DNA"/>
</dbReference>
<feature type="domain" description="YknX-like C-terminal permuted SH3-like" evidence="3">
    <location>
        <begin position="284"/>
        <end position="350"/>
    </location>
</feature>
<dbReference type="Gene3D" id="2.40.420.20">
    <property type="match status" value="1"/>
</dbReference>
<reference evidence="4 5" key="1">
    <citation type="submission" date="2024-09" db="EMBL/GenBank/DDBJ databases">
        <authorList>
            <person name="Sun Q."/>
            <person name="Mori K."/>
        </authorList>
    </citation>
    <scope>NUCLEOTIDE SEQUENCE [LARGE SCALE GENOMIC DNA]</scope>
    <source>
        <strain evidence="4 5">NCAIM B.02415</strain>
    </source>
</reference>
<evidence type="ECO:0000313" key="4">
    <source>
        <dbReference type="EMBL" id="MFC0513012.1"/>
    </source>
</evidence>
<dbReference type="Proteomes" id="UP001589828">
    <property type="component" value="Unassembled WGS sequence"/>
</dbReference>
<keyword evidence="5" id="KW-1185">Reference proteome</keyword>
<dbReference type="Pfam" id="PF25989">
    <property type="entry name" value="YknX_C"/>
    <property type="match status" value="1"/>
</dbReference>
<dbReference type="Gene3D" id="2.40.30.170">
    <property type="match status" value="1"/>
</dbReference>
<gene>
    <name evidence="4" type="ORF">ACFFGT_02335</name>
</gene>
<name>A0ABV6L0W0_9SPHI</name>
<dbReference type="NCBIfam" id="TIGR01730">
    <property type="entry name" value="RND_mfp"/>
    <property type="match status" value="1"/>
</dbReference>
<accession>A0ABV6L0W0</accession>
<dbReference type="PANTHER" id="PTHR30469">
    <property type="entry name" value="MULTIDRUG RESISTANCE PROTEIN MDTA"/>
    <property type="match status" value="1"/>
</dbReference>
<evidence type="ECO:0000313" key="5">
    <source>
        <dbReference type="Proteomes" id="UP001589828"/>
    </source>
</evidence>
<dbReference type="SUPFAM" id="SSF111369">
    <property type="entry name" value="HlyD-like secretion proteins"/>
    <property type="match status" value="1"/>
</dbReference>
<protein>
    <submittedName>
        <fullName evidence="4">Efflux RND transporter periplasmic adaptor subunit</fullName>
    </submittedName>
</protein>
<evidence type="ECO:0000259" key="3">
    <source>
        <dbReference type="Pfam" id="PF25989"/>
    </source>
</evidence>
<evidence type="ECO:0000256" key="1">
    <source>
        <dbReference type="ARBA" id="ARBA00009477"/>
    </source>
</evidence>
<dbReference type="Gene3D" id="2.40.50.100">
    <property type="match status" value="1"/>
</dbReference>
<feature type="domain" description="CzcB-like barrel-sandwich hybrid" evidence="2">
    <location>
        <begin position="67"/>
        <end position="200"/>
    </location>
</feature>
<dbReference type="Gene3D" id="1.10.287.470">
    <property type="entry name" value="Helix hairpin bin"/>
    <property type="match status" value="1"/>
</dbReference>
<evidence type="ECO:0000259" key="2">
    <source>
        <dbReference type="Pfam" id="PF25973"/>
    </source>
</evidence>
<dbReference type="InterPro" id="IPR006143">
    <property type="entry name" value="RND_pump_MFP"/>
</dbReference>
<dbReference type="PROSITE" id="PS51257">
    <property type="entry name" value="PROKAR_LIPOPROTEIN"/>
    <property type="match status" value="1"/>
</dbReference>
<dbReference type="PANTHER" id="PTHR30469:SF15">
    <property type="entry name" value="HLYD FAMILY OF SECRETION PROTEINS"/>
    <property type="match status" value="1"/>
</dbReference>
<dbReference type="Pfam" id="PF25973">
    <property type="entry name" value="BSH_CzcB"/>
    <property type="match status" value="1"/>
</dbReference>